<dbReference type="InterPro" id="IPR004556">
    <property type="entry name" value="HemK-like"/>
</dbReference>
<dbReference type="InterPro" id="IPR007848">
    <property type="entry name" value="Small_mtfrase_dom"/>
</dbReference>
<keyword evidence="4" id="KW-0949">S-adenosyl-L-methionine</keyword>
<dbReference type="PANTHER" id="PTHR18895">
    <property type="entry name" value="HEMK METHYLTRANSFERASE"/>
    <property type="match status" value="1"/>
</dbReference>
<feature type="domain" description="Release factor glutamine methyltransferase N-terminal" evidence="7">
    <location>
        <begin position="9"/>
        <end position="76"/>
    </location>
</feature>
<comment type="caution">
    <text evidence="8">The sequence shown here is derived from an EMBL/GenBank/DDBJ whole genome shotgun (WGS) entry which is preliminary data.</text>
</comment>
<dbReference type="Pfam" id="PF17827">
    <property type="entry name" value="PrmC_N"/>
    <property type="match status" value="1"/>
</dbReference>
<accession>A0A1F5T6K8</accession>
<dbReference type="Gene3D" id="1.10.8.10">
    <property type="entry name" value="DNA helicase RuvA subunit, C-terminal domain"/>
    <property type="match status" value="1"/>
</dbReference>
<proteinExistence type="predicted"/>
<dbReference type="EC" id="2.1.1.297" evidence="1"/>
<dbReference type="InterPro" id="IPR040758">
    <property type="entry name" value="PrmC_N"/>
</dbReference>
<keyword evidence="3 8" id="KW-0808">Transferase</keyword>
<dbReference type="Gene3D" id="3.40.50.150">
    <property type="entry name" value="Vaccinia Virus protein VP39"/>
    <property type="match status" value="1"/>
</dbReference>
<evidence type="ECO:0000256" key="3">
    <source>
        <dbReference type="ARBA" id="ARBA00022679"/>
    </source>
</evidence>
<evidence type="ECO:0000313" key="9">
    <source>
        <dbReference type="Proteomes" id="UP000178656"/>
    </source>
</evidence>
<dbReference type="InterPro" id="IPR050320">
    <property type="entry name" value="N5-glutamine_MTase"/>
</dbReference>
<feature type="domain" description="Methyltransferase small" evidence="6">
    <location>
        <begin position="113"/>
        <end position="202"/>
    </location>
</feature>
<dbReference type="InterPro" id="IPR029063">
    <property type="entry name" value="SAM-dependent_MTases_sf"/>
</dbReference>
<dbReference type="CDD" id="cd02440">
    <property type="entry name" value="AdoMet_MTases"/>
    <property type="match status" value="1"/>
</dbReference>
<evidence type="ECO:0000259" key="7">
    <source>
        <dbReference type="Pfam" id="PF17827"/>
    </source>
</evidence>
<sequence length="288" mass="32421">MPRTIQQSLRAGGRKLQVAGIKSATLDATVIIGFVLQKSKEYLFAHPENFVLPDQTRAINKRLSRRALGCPVAYLTNQKEFFGLDFFVDKRVLIPRPKTELLVEETLNIISANFKNQRVNVADIGTGSGCLAITLAKRAPNARLFAVDVSARALSVAKRNAKLHGVTKKINFYRGDLLLPLRNKRLDIVIANLPYLRPNQIKGDIRFEPRRALVGGHDGLKLLKKLFQQITKLKYPPPFLILEIDRSQMIAVRRLAKKLLPKTVSPIIRQTAFPLLKNAPFKKRTAKC</sequence>
<dbReference type="GO" id="GO:0102559">
    <property type="term" value="F:peptide chain release factor N(5)-glutamine methyltransferase activity"/>
    <property type="evidence" value="ECO:0007669"/>
    <property type="project" value="UniProtKB-EC"/>
</dbReference>
<dbReference type="Pfam" id="PF05175">
    <property type="entry name" value="MTS"/>
    <property type="match status" value="1"/>
</dbReference>
<dbReference type="Proteomes" id="UP000178656">
    <property type="component" value="Unassembled WGS sequence"/>
</dbReference>
<dbReference type="SUPFAM" id="SSF53335">
    <property type="entry name" value="S-adenosyl-L-methionine-dependent methyltransferases"/>
    <property type="match status" value="1"/>
</dbReference>
<dbReference type="GO" id="GO:0032259">
    <property type="term" value="P:methylation"/>
    <property type="evidence" value="ECO:0007669"/>
    <property type="project" value="UniProtKB-KW"/>
</dbReference>
<gene>
    <name evidence="8" type="ORF">A2482_01170</name>
</gene>
<reference evidence="8 9" key="1">
    <citation type="journal article" date="2016" name="Nat. Commun.">
        <title>Thousands of microbial genomes shed light on interconnected biogeochemical processes in an aquifer system.</title>
        <authorList>
            <person name="Anantharaman K."/>
            <person name="Brown C.T."/>
            <person name="Hug L.A."/>
            <person name="Sharon I."/>
            <person name="Castelle C.J."/>
            <person name="Probst A.J."/>
            <person name="Thomas B.C."/>
            <person name="Singh A."/>
            <person name="Wilkins M.J."/>
            <person name="Karaoz U."/>
            <person name="Brodie E.L."/>
            <person name="Williams K.H."/>
            <person name="Hubbard S.S."/>
            <person name="Banfield J.F."/>
        </authorList>
    </citation>
    <scope>NUCLEOTIDE SEQUENCE [LARGE SCALE GENOMIC DNA]</scope>
</reference>
<organism evidence="8 9">
    <name type="scientific">Candidatus Falkowbacteria bacterium RIFOXYC2_FULL_48_21</name>
    <dbReference type="NCBI Taxonomy" id="1798005"/>
    <lineage>
        <taxon>Bacteria</taxon>
        <taxon>Candidatus Falkowiibacteriota</taxon>
    </lineage>
</organism>
<keyword evidence="2 8" id="KW-0489">Methyltransferase</keyword>
<dbReference type="NCBIfam" id="TIGR03534">
    <property type="entry name" value="RF_mod_PrmC"/>
    <property type="match status" value="1"/>
</dbReference>
<dbReference type="InterPro" id="IPR019874">
    <property type="entry name" value="RF_methyltr_PrmC"/>
</dbReference>
<dbReference type="PANTHER" id="PTHR18895:SF74">
    <property type="entry name" value="MTRF1L RELEASE FACTOR GLUTAMINE METHYLTRANSFERASE"/>
    <property type="match status" value="1"/>
</dbReference>
<comment type="catalytic activity">
    <reaction evidence="5">
        <text>L-glutaminyl-[peptide chain release factor] + S-adenosyl-L-methionine = N(5)-methyl-L-glutaminyl-[peptide chain release factor] + S-adenosyl-L-homocysteine + H(+)</text>
        <dbReference type="Rhea" id="RHEA:42896"/>
        <dbReference type="Rhea" id="RHEA-COMP:10271"/>
        <dbReference type="Rhea" id="RHEA-COMP:10272"/>
        <dbReference type="ChEBI" id="CHEBI:15378"/>
        <dbReference type="ChEBI" id="CHEBI:30011"/>
        <dbReference type="ChEBI" id="CHEBI:57856"/>
        <dbReference type="ChEBI" id="CHEBI:59789"/>
        <dbReference type="ChEBI" id="CHEBI:61891"/>
        <dbReference type="EC" id="2.1.1.297"/>
    </reaction>
</comment>
<evidence type="ECO:0000259" key="6">
    <source>
        <dbReference type="Pfam" id="PF05175"/>
    </source>
</evidence>
<dbReference type="EMBL" id="MFGM01000073">
    <property type="protein sequence ID" value="OGF34353.1"/>
    <property type="molecule type" value="Genomic_DNA"/>
</dbReference>
<dbReference type="AlphaFoldDB" id="A0A1F5T6K8"/>
<protein>
    <recommendedName>
        <fullName evidence="1">peptide chain release factor N(5)-glutamine methyltransferase</fullName>
        <ecNumber evidence="1">2.1.1.297</ecNumber>
    </recommendedName>
</protein>
<evidence type="ECO:0000256" key="1">
    <source>
        <dbReference type="ARBA" id="ARBA00012771"/>
    </source>
</evidence>
<name>A0A1F5T6K8_9BACT</name>
<evidence type="ECO:0000256" key="4">
    <source>
        <dbReference type="ARBA" id="ARBA00022691"/>
    </source>
</evidence>
<evidence type="ECO:0000256" key="2">
    <source>
        <dbReference type="ARBA" id="ARBA00022603"/>
    </source>
</evidence>
<evidence type="ECO:0000313" key="8">
    <source>
        <dbReference type="EMBL" id="OGF34353.1"/>
    </source>
</evidence>
<dbReference type="NCBIfam" id="TIGR00536">
    <property type="entry name" value="hemK_fam"/>
    <property type="match status" value="1"/>
</dbReference>
<evidence type="ECO:0000256" key="5">
    <source>
        <dbReference type="ARBA" id="ARBA00048391"/>
    </source>
</evidence>